<keyword evidence="4" id="KW-1185">Reference proteome</keyword>
<keyword evidence="2" id="KW-0472">Membrane</keyword>
<proteinExistence type="predicted"/>
<protein>
    <submittedName>
        <fullName evidence="3">Uncharacterized protein</fullName>
    </submittedName>
</protein>
<keyword evidence="2" id="KW-1133">Transmembrane helix</keyword>
<evidence type="ECO:0000313" key="4">
    <source>
        <dbReference type="Proteomes" id="UP001596972"/>
    </source>
</evidence>
<comment type="caution">
    <text evidence="3">The sequence shown here is derived from an EMBL/GenBank/DDBJ whole genome shotgun (WGS) entry which is preliminary data.</text>
</comment>
<dbReference type="EMBL" id="JBHTJA010000046">
    <property type="protein sequence ID" value="MFD0903018.1"/>
    <property type="molecule type" value="Genomic_DNA"/>
</dbReference>
<sequence length="81" mass="8884">MSGGVLLAVRRTEEDRMPIRRPSFLPSLDELERQAQDRSARRSPPGSQFDHPTAKYVLLAVLAVTVLAHVIGGIVFAIVGF</sequence>
<feature type="compositionally biased region" description="Basic and acidic residues" evidence="1">
    <location>
        <begin position="30"/>
        <end position="40"/>
    </location>
</feature>
<accession>A0ABW3ERM0</accession>
<evidence type="ECO:0000313" key="3">
    <source>
        <dbReference type="EMBL" id="MFD0903018.1"/>
    </source>
</evidence>
<organism evidence="3 4">
    <name type="scientific">Actinomadura sediminis</name>
    <dbReference type="NCBI Taxonomy" id="1038904"/>
    <lineage>
        <taxon>Bacteria</taxon>
        <taxon>Bacillati</taxon>
        <taxon>Actinomycetota</taxon>
        <taxon>Actinomycetes</taxon>
        <taxon>Streptosporangiales</taxon>
        <taxon>Thermomonosporaceae</taxon>
        <taxon>Actinomadura</taxon>
    </lineage>
</organism>
<dbReference type="Proteomes" id="UP001596972">
    <property type="component" value="Unassembled WGS sequence"/>
</dbReference>
<dbReference type="RefSeq" id="WP_378301387.1">
    <property type="nucleotide sequence ID" value="NZ_JBHTJA010000046.1"/>
</dbReference>
<keyword evidence="2" id="KW-0812">Transmembrane</keyword>
<evidence type="ECO:0000256" key="1">
    <source>
        <dbReference type="SAM" id="MobiDB-lite"/>
    </source>
</evidence>
<reference evidence="4" key="1">
    <citation type="journal article" date="2019" name="Int. J. Syst. Evol. Microbiol.">
        <title>The Global Catalogue of Microorganisms (GCM) 10K type strain sequencing project: providing services to taxonomists for standard genome sequencing and annotation.</title>
        <authorList>
            <consortium name="The Broad Institute Genomics Platform"/>
            <consortium name="The Broad Institute Genome Sequencing Center for Infectious Disease"/>
            <person name="Wu L."/>
            <person name="Ma J."/>
        </authorList>
    </citation>
    <scope>NUCLEOTIDE SEQUENCE [LARGE SCALE GENOMIC DNA]</scope>
    <source>
        <strain evidence="4">JCM 31202</strain>
    </source>
</reference>
<evidence type="ECO:0000256" key="2">
    <source>
        <dbReference type="SAM" id="Phobius"/>
    </source>
</evidence>
<gene>
    <name evidence="3" type="ORF">ACFQ11_21670</name>
</gene>
<feature type="region of interest" description="Disordered" evidence="1">
    <location>
        <begin position="18"/>
        <end position="51"/>
    </location>
</feature>
<feature type="transmembrane region" description="Helical" evidence="2">
    <location>
        <begin position="56"/>
        <end position="79"/>
    </location>
</feature>
<name>A0ABW3ERM0_9ACTN</name>